<dbReference type="EMBL" id="LNZB01000005">
    <property type="protein sequence ID" value="KTD82969.1"/>
    <property type="molecule type" value="Genomic_DNA"/>
</dbReference>
<keyword evidence="2" id="KW-1185">Reference proteome</keyword>
<dbReference type="PATRIC" id="fig|66969.6.peg.210"/>
<proteinExistence type="predicted"/>
<name>A0A0W1ANQ0_9GAMM</name>
<protein>
    <submittedName>
        <fullName evidence="1">Ninein</fullName>
    </submittedName>
</protein>
<dbReference type="Proteomes" id="UP000054729">
    <property type="component" value="Unassembled WGS sequence"/>
</dbReference>
<dbReference type="PROSITE" id="PS00139">
    <property type="entry name" value="THIOL_PROTEASE_CYS"/>
    <property type="match status" value="1"/>
</dbReference>
<reference evidence="1 2" key="1">
    <citation type="submission" date="2015-11" db="EMBL/GenBank/DDBJ databases">
        <title>Genomic analysis of 38 Legionella species identifies large and diverse effector repertoires.</title>
        <authorList>
            <person name="Burstein D."/>
            <person name="Amaro F."/>
            <person name="Zusman T."/>
            <person name="Lifshitz Z."/>
            <person name="Cohen O."/>
            <person name="Gilbert J.A."/>
            <person name="Pupko T."/>
            <person name="Shuman H.A."/>
            <person name="Segal G."/>
        </authorList>
    </citation>
    <scope>NUCLEOTIDE SEQUENCE [LARGE SCALE GENOMIC DNA]</scope>
    <source>
        <strain evidence="1 2">ATCC 51914</strain>
    </source>
</reference>
<dbReference type="RefSeq" id="WP_058479062.1">
    <property type="nucleotide sequence ID" value="NZ_CAAAIQ010000030.1"/>
</dbReference>
<organism evidence="1 2">
    <name type="scientific">Legionella waltersii</name>
    <dbReference type="NCBI Taxonomy" id="66969"/>
    <lineage>
        <taxon>Bacteria</taxon>
        <taxon>Pseudomonadati</taxon>
        <taxon>Pseudomonadota</taxon>
        <taxon>Gammaproteobacteria</taxon>
        <taxon>Legionellales</taxon>
        <taxon>Legionellaceae</taxon>
        <taxon>Legionella</taxon>
    </lineage>
</organism>
<dbReference type="AlphaFoldDB" id="A0A0W1ANQ0"/>
<evidence type="ECO:0000313" key="2">
    <source>
        <dbReference type="Proteomes" id="UP000054729"/>
    </source>
</evidence>
<sequence length="916" mass="103641">MPSSLNPLTPLFPEKGPITIEQGNTGDCYLLASLDIILNEDPNTRNIDKICKFKGIASDVSLFVSIDWGTEGGRHALRLKKIQPDGKGDFNFVLVNPWNNQKEDVFSKENVLKSHPKFAYYYANGQEQTLNVALLKSKSNVLDSFIANPYLYPMLKNLELNGVSFDVNTLKSISYYSKKPYFKSIINSLGTTELAKFIKALGQETKRNQKCLFQLLLTHVPNYKVLCVIYENCEHPPAFDLSLVINYLSKLPQEEQSKIKNECNQTQFAQLVIEKTIVQYAIKNKLSPSAAKKFIHLGVLGYLCGKEIAQLTRVGSLRGLITENYISNEVLLQLESELQIETVTGGFLNVSSQLIKTVSDYFLGHLPDRLFNFLYKEVSKIAPSLAEQIAFSYFRINKVLWDQIFEIVFESSDEDFKQWFVLISLNYTGQKELAQQLSELQSMLAAPTPLDYQSLIKMKSKIDIGIQNAPKLNEYLTLELTNLALKLEKQYSDAVNTVLLNLVEQTFAQCSYLISGFSSDYSDSYTEAAVKESERSKLVQLSEVKSILTREEFISGVGALGKQVEYEGLARLVSRLETEVKAGALKQLETLSRGNRVLEQIRTKISQLKSNLNNLVVTAQTPTELSGLKKELDDLLYANSSLQNALITLGMTEIPKNISSEVDAFKMSMEQLETRYAISFKHNSELIQQLIHNISDMYVSFDTLDSIEEIDSLSALYLKQLDRFRSSDAVQLINQFFKKDTIPEIGEAIELKKVRVIKEAESKKATCRVANSFETLLDKFKIEQRIAYLSSLVVSRVKDNETPGHQQALSKLSHDLVIAQIKLTNPQDKRPFKIKFMDFFKRCEYAGKMAAPFLNGEREIQSAVFYLFSAISKLEGFINPPTAKDRPFFNKEQEPINLSDLFESEKENRATSIATA</sequence>
<comment type="caution">
    <text evidence="1">The sequence shown here is derived from an EMBL/GenBank/DDBJ whole genome shotgun (WGS) entry which is preliminary data.</text>
</comment>
<dbReference type="OrthoDB" id="5635787at2"/>
<accession>A0A0W1ANQ0</accession>
<evidence type="ECO:0000313" key="1">
    <source>
        <dbReference type="EMBL" id="KTD82969.1"/>
    </source>
</evidence>
<dbReference type="InterPro" id="IPR000169">
    <property type="entry name" value="Pept_cys_AS"/>
</dbReference>
<gene>
    <name evidence="1" type="ORF">Lwal_0188</name>
</gene>